<sequence>MTKHLGPDFDRSHVTAKSLKFEYFEPDRGSKTVAKSVKLESERLVAIMDFLDNINFDTYTTGIDLHARSKEIDAVTEALRRRPGWEKFNRVPIVQSIWRRLRRQTGEAYWKQDEFTAWLENNPEAKLDVERE</sequence>
<organism evidence="1 2">
    <name type="scientific">Exophiala sideris</name>
    <dbReference type="NCBI Taxonomy" id="1016849"/>
    <lineage>
        <taxon>Eukaryota</taxon>
        <taxon>Fungi</taxon>
        <taxon>Dikarya</taxon>
        <taxon>Ascomycota</taxon>
        <taxon>Pezizomycotina</taxon>
        <taxon>Eurotiomycetes</taxon>
        <taxon>Chaetothyriomycetidae</taxon>
        <taxon>Chaetothyriales</taxon>
        <taxon>Herpotrichiellaceae</taxon>
        <taxon>Exophiala</taxon>
    </lineage>
</organism>
<dbReference type="Proteomes" id="UP001345691">
    <property type="component" value="Unassembled WGS sequence"/>
</dbReference>
<dbReference type="EMBL" id="JAVRRF010000012">
    <property type="protein sequence ID" value="KAK5059509.1"/>
    <property type="molecule type" value="Genomic_DNA"/>
</dbReference>
<evidence type="ECO:0000313" key="2">
    <source>
        <dbReference type="Proteomes" id="UP001345691"/>
    </source>
</evidence>
<comment type="caution">
    <text evidence="1">The sequence shown here is derived from an EMBL/GenBank/DDBJ whole genome shotgun (WGS) entry which is preliminary data.</text>
</comment>
<gene>
    <name evidence="1" type="ORF">LTR69_006098</name>
</gene>
<accession>A0ABR0JBU1</accession>
<proteinExistence type="predicted"/>
<keyword evidence="2" id="KW-1185">Reference proteome</keyword>
<evidence type="ECO:0000313" key="1">
    <source>
        <dbReference type="EMBL" id="KAK5059509.1"/>
    </source>
</evidence>
<reference evidence="1 2" key="1">
    <citation type="submission" date="2023-08" db="EMBL/GenBank/DDBJ databases">
        <title>Black Yeasts Isolated from many extreme environments.</title>
        <authorList>
            <person name="Coleine C."/>
            <person name="Stajich J.E."/>
            <person name="Selbmann L."/>
        </authorList>
    </citation>
    <scope>NUCLEOTIDE SEQUENCE [LARGE SCALE GENOMIC DNA]</scope>
    <source>
        <strain evidence="1 2">CCFEE 6328</strain>
    </source>
</reference>
<protein>
    <recommendedName>
        <fullName evidence="3">NmrA-like domain-containing protein</fullName>
    </recommendedName>
</protein>
<evidence type="ECO:0008006" key="3">
    <source>
        <dbReference type="Google" id="ProtNLM"/>
    </source>
</evidence>
<name>A0ABR0JBU1_9EURO</name>